<sequence>MSLKASHYQPVATMLNPSSASSSSFAAPSRLVVDTALNNNNNINGGDVAANNNRPRERTYDGITLIRTTSTSNQHQQQQQRNQQTQQYHSGPTGSFRDNQLPPPPSSSQQQQRRRSPTPPRPRATTALSRRGGSNLVFDTSSLIKIFEWEKEHMLDRIIDHHRIYIPNTTLDELDKMSKQQQAPPQQNHRGDKLTALAMNCRRVRDWIATKTLEGEENQRRHQSAYLSSSSDARRIFIQRRTDIDPEYERRSLVNDDAILGYAVYLRNVRGITDVPIVFVTEDKMLSLKASSENFTSVSIRKLVEMEESSFQLLDQ</sequence>
<dbReference type="OrthoDB" id="267427at2759"/>
<dbReference type="AlphaFoldDB" id="A0A0S4IJT4"/>
<feature type="compositionally biased region" description="Low complexity" evidence="1">
    <location>
        <begin position="38"/>
        <end position="53"/>
    </location>
</feature>
<dbReference type="Pfam" id="PF13638">
    <property type="entry name" value="PIN_4"/>
    <property type="match status" value="1"/>
</dbReference>
<gene>
    <name evidence="3" type="ORF">BSAL_57600</name>
</gene>
<feature type="region of interest" description="Disordered" evidence="1">
    <location>
        <begin position="70"/>
        <end position="133"/>
    </location>
</feature>
<name>A0A0S4IJT4_BODSA</name>
<dbReference type="EMBL" id="CYKH01000218">
    <property type="protein sequence ID" value="CUE94768.1"/>
    <property type="molecule type" value="Genomic_DNA"/>
</dbReference>
<dbReference type="Proteomes" id="UP000051952">
    <property type="component" value="Unassembled WGS sequence"/>
</dbReference>
<evidence type="ECO:0000313" key="3">
    <source>
        <dbReference type="EMBL" id="CUE94768.1"/>
    </source>
</evidence>
<evidence type="ECO:0000256" key="1">
    <source>
        <dbReference type="SAM" id="MobiDB-lite"/>
    </source>
</evidence>
<feature type="domain" description="PIN" evidence="2">
    <location>
        <begin position="136"/>
        <end position="300"/>
    </location>
</feature>
<dbReference type="InterPro" id="IPR002716">
    <property type="entry name" value="PIN_dom"/>
</dbReference>
<reference evidence="4" key="1">
    <citation type="submission" date="2015-09" db="EMBL/GenBank/DDBJ databases">
        <authorList>
            <consortium name="Pathogen Informatics"/>
        </authorList>
    </citation>
    <scope>NUCLEOTIDE SEQUENCE [LARGE SCALE GENOMIC DNA]</scope>
    <source>
        <strain evidence="4">Lake Konstanz</strain>
    </source>
</reference>
<evidence type="ECO:0000259" key="2">
    <source>
        <dbReference type="Pfam" id="PF13638"/>
    </source>
</evidence>
<accession>A0A0S4IJT4</accession>
<dbReference type="VEuPathDB" id="TriTrypDB:BSAL_57600"/>
<dbReference type="Gene3D" id="3.40.50.1010">
    <property type="entry name" value="5'-nuclease"/>
    <property type="match status" value="1"/>
</dbReference>
<proteinExistence type="predicted"/>
<feature type="compositionally biased region" description="Polar residues" evidence="1">
    <location>
        <begin position="88"/>
        <end position="98"/>
    </location>
</feature>
<evidence type="ECO:0000313" key="4">
    <source>
        <dbReference type="Proteomes" id="UP000051952"/>
    </source>
</evidence>
<feature type="region of interest" description="Disordered" evidence="1">
    <location>
        <begin position="38"/>
        <end position="57"/>
    </location>
</feature>
<feature type="compositionally biased region" description="Low complexity" evidence="1">
    <location>
        <begin position="70"/>
        <end position="87"/>
    </location>
</feature>
<keyword evidence="4" id="KW-1185">Reference proteome</keyword>
<organism evidence="3 4">
    <name type="scientific">Bodo saltans</name>
    <name type="common">Flagellated protozoan</name>
    <dbReference type="NCBI Taxonomy" id="75058"/>
    <lineage>
        <taxon>Eukaryota</taxon>
        <taxon>Discoba</taxon>
        <taxon>Euglenozoa</taxon>
        <taxon>Kinetoplastea</taxon>
        <taxon>Metakinetoplastina</taxon>
        <taxon>Eubodonida</taxon>
        <taxon>Bodonidae</taxon>
        <taxon>Bodo</taxon>
    </lineage>
</organism>
<protein>
    <recommendedName>
        <fullName evidence="2">PIN domain-containing protein</fullName>
    </recommendedName>
</protein>